<organism evidence="1 2">
    <name type="scientific">Lymnaea stagnalis</name>
    <name type="common">Great pond snail</name>
    <name type="synonym">Helix stagnalis</name>
    <dbReference type="NCBI Taxonomy" id="6523"/>
    <lineage>
        <taxon>Eukaryota</taxon>
        <taxon>Metazoa</taxon>
        <taxon>Spiralia</taxon>
        <taxon>Lophotrochozoa</taxon>
        <taxon>Mollusca</taxon>
        <taxon>Gastropoda</taxon>
        <taxon>Heterobranchia</taxon>
        <taxon>Euthyneura</taxon>
        <taxon>Panpulmonata</taxon>
        <taxon>Hygrophila</taxon>
        <taxon>Lymnaeoidea</taxon>
        <taxon>Lymnaeidae</taxon>
        <taxon>Lymnaea</taxon>
    </lineage>
</organism>
<evidence type="ECO:0000313" key="2">
    <source>
        <dbReference type="Proteomes" id="UP001497497"/>
    </source>
</evidence>
<reference evidence="1 2" key="1">
    <citation type="submission" date="2024-04" db="EMBL/GenBank/DDBJ databases">
        <authorList>
            <consortium name="Genoscope - CEA"/>
            <person name="William W."/>
        </authorList>
    </citation>
    <scope>NUCLEOTIDE SEQUENCE [LARGE SCALE GENOMIC DNA]</scope>
</reference>
<dbReference type="Proteomes" id="UP001497497">
    <property type="component" value="Unassembled WGS sequence"/>
</dbReference>
<gene>
    <name evidence="1" type="ORF">GSLYS_00007776001</name>
</gene>
<keyword evidence="2" id="KW-1185">Reference proteome</keyword>
<dbReference type="EMBL" id="CAXITT010000153">
    <property type="protein sequence ID" value="CAL1533816.1"/>
    <property type="molecule type" value="Genomic_DNA"/>
</dbReference>
<protein>
    <submittedName>
        <fullName evidence="1">Uncharacterized protein</fullName>
    </submittedName>
</protein>
<dbReference type="SUPFAM" id="SSF50494">
    <property type="entry name" value="Trypsin-like serine proteases"/>
    <property type="match status" value="1"/>
</dbReference>
<dbReference type="AlphaFoldDB" id="A0AAV2HNB5"/>
<comment type="caution">
    <text evidence="1">The sequence shown here is derived from an EMBL/GenBank/DDBJ whole genome shotgun (WGS) entry which is preliminary data.</text>
</comment>
<accession>A0AAV2HNB5</accession>
<proteinExistence type="predicted"/>
<dbReference type="InterPro" id="IPR009003">
    <property type="entry name" value="Peptidase_S1_PA"/>
</dbReference>
<evidence type="ECO:0000313" key="1">
    <source>
        <dbReference type="EMBL" id="CAL1533816.1"/>
    </source>
</evidence>
<name>A0AAV2HNB5_LYMST</name>
<sequence>MGLSQSIQETLGSFEDATDTMTKAKIVRLSQGTHEAEVSFGDEADLHKHKKNCKKDPTHKSFIPLNSFTLKDLPWRYRYPQVFDLVKILADLTVRVAVRYTSLERTECFPDTNDLYPFSAYRGLDFLRTGTGKITEALKVNDPESGCPCGECKISGSPQKEYGLFHILTATHVVFDNIEAENTKCKLDYNTDSSPDILLDGTEATADIDCDRCQLMCVTHDVGIVDMVKGRLQKFEELCATVYELFPKDGFERLIVIPSHPHGCPKQISVGMWTHRMERIGDYFTAYTYTASTCPGSSGAPVFTMARDISWWSYMFTHRGSTHDGNHCGATWDN</sequence>